<evidence type="ECO:0000259" key="2">
    <source>
        <dbReference type="Pfam" id="PF00535"/>
    </source>
</evidence>
<dbReference type="InterPro" id="IPR029044">
    <property type="entry name" value="Nucleotide-diphossugar_trans"/>
</dbReference>
<dbReference type="EMBL" id="LCLA01000001">
    <property type="protein sequence ID" value="KKU10939.1"/>
    <property type="molecule type" value="Genomic_DNA"/>
</dbReference>
<dbReference type="PANTHER" id="PTHR48090:SF8">
    <property type="entry name" value="GLYCOSYLTRANSFERASE CSBB-RELATED"/>
    <property type="match status" value="1"/>
</dbReference>
<protein>
    <submittedName>
        <fullName evidence="3">Glycosyl transferase family 2</fullName>
    </submittedName>
</protein>
<organism evidence="3 4">
    <name type="scientific">Candidatus Woesebacteria bacterium GW2011_GWB1_45_5</name>
    <dbReference type="NCBI Taxonomy" id="1618581"/>
    <lineage>
        <taxon>Bacteria</taxon>
        <taxon>Candidatus Woeseibacteriota</taxon>
    </lineage>
</organism>
<dbReference type="Pfam" id="PF00535">
    <property type="entry name" value="Glycos_transf_2"/>
    <property type="match status" value="1"/>
</dbReference>
<evidence type="ECO:0000256" key="1">
    <source>
        <dbReference type="SAM" id="Phobius"/>
    </source>
</evidence>
<evidence type="ECO:0000313" key="4">
    <source>
        <dbReference type="Proteomes" id="UP000034329"/>
    </source>
</evidence>
<dbReference type="GO" id="GO:0005886">
    <property type="term" value="C:plasma membrane"/>
    <property type="evidence" value="ECO:0007669"/>
    <property type="project" value="TreeGrafter"/>
</dbReference>
<sequence>MELKDTVISLIVLTHNDSDIILSRILKLKRALTALKCNFEILVVDNNSTDETISEITSLKEVMRHTRILVLSKTYDEEVALTAGLDNCIGDFAILFSLYTDPVEIISLLTEKLTDGFNICIGKIRRSVAKKPFFEKALIRSAQRLSSSGWKYRQNYTMALDRKAINSITRTRRKSRNFSYINSLIGLKKTEIVYKPEKRYKNKMKREKPLPLLITIVDTVISNSFRPIRILSALGMAFSLLYILYVTVVVVLYLFFDQKQLIPKGWVTLSAVLGSMFFLLFSTLSVISEYLIRILTETRNEPFYFISEEISQSEILPKGRKLNIV</sequence>
<name>A0A0G1MRW4_9BACT</name>
<proteinExistence type="predicted"/>
<keyword evidence="1" id="KW-0472">Membrane</keyword>
<keyword evidence="1" id="KW-1133">Transmembrane helix</keyword>
<dbReference type="Gene3D" id="3.90.550.10">
    <property type="entry name" value="Spore Coat Polysaccharide Biosynthesis Protein SpsA, Chain A"/>
    <property type="match status" value="1"/>
</dbReference>
<dbReference type="InterPro" id="IPR050256">
    <property type="entry name" value="Glycosyltransferase_2"/>
</dbReference>
<dbReference type="Proteomes" id="UP000034329">
    <property type="component" value="Unassembled WGS sequence"/>
</dbReference>
<dbReference type="PANTHER" id="PTHR48090">
    <property type="entry name" value="UNDECAPRENYL-PHOSPHATE 4-DEOXY-4-FORMAMIDO-L-ARABINOSE TRANSFERASE-RELATED"/>
    <property type="match status" value="1"/>
</dbReference>
<feature type="domain" description="Glycosyltransferase 2-like" evidence="2">
    <location>
        <begin position="9"/>
        <end position="96"/>
    </location>
</feature>
<dbReference type="SUPFAM" id="SSF53448">
    <property type="entry name" value="Nucleotide-diphospho-sugar transferases"/>
    <property type="match status" value="1"/>
</dbReference>
<gene>
    <name evidence="3" type="ORF">UX13_C0001G0030</name>
</gene>
<dbReference type="GO" id="GO:0016740">
    <property type="term" value="F:transferase activity"/>
    <property type="evidence" value="ECO:0007669"/>
    <property type="project" value="UniProtKB-KW"/>
</dbReference>
<keyword evidence="1" id="KW-0812">Transmembrane</keyword>
<keyword evidence="3" id="KW-0808">Transferase</keyword>
<dbReference type="InterPro" id="IPR001173">
    <property type="entry name" value="Glyco_trans_2-like"/>
</dbReference>
<feature type="transmembrane region" description="Helical" evidence="1">
    <location>
        <begin position="230"/>
        <end position="256"/>
    </location>
</feature>
<accession>A0A0G1MRW4</accession>
<feature type="transmembrane region" description="Helical" evidence="1">
    <location>
        <begin position="268"/>
        <end position="292"/>
    </location>
</feature>
<reference evidence="3 4" key="1">
    <citation type="journal article" date="2015" name="Nature">
        <title>rRNA introns, odd ribosomes, and small enigmatic genomes across a large radiation of phyla.</title>
        <authorList>
            <person name="Brown C.T."/>
            <person name="Hug L.A."/>
            <person name="Thomas B.C."/>
            <person name="Sharon I."/>
            <person name="Castelle C.J."/>
            <person name="Singh A."/>
            <person name="Wilkins M.J."/>
            <person name="Williams K.H."/>
            <person name="Banfield J.F."/>
        </authorList>
    </citation>
    <scope>NUCLEOTIDE SEQUENCE [LARGE SCALE GENOMIC DNA]</scope>
</reference>
<dbReference type="AlphaFoldDB" id="A0A0G1MRW4"/>
<comment type="caution">
    <text evidence="3">The sequence shown here is derived from an EMBL/GenBank/DDBJ whole genome shotgun (WGS) entry which is preliminary data.</text>
</comment>
<evidence type="ECO:0000313" key="3">
    <source>
        <dbReference type="EMBL" id="KKU10939.1"/>
    </source>
</evidence>